<dbReference type="Proteomes" id="UP001317259">
    <property type="component" value="Unassembled WGS sequence"/>
</dbReference>
<feature type="transmembrane region" description="Helical" evidence="1">
    <location>
        <begin position="182"/>
        <end position="201"/>
    </location>
</feature>
<gene>
    <name evidence="2" type="ORF">MF672_019305</name>
</gene>
<sequence>MFRVLAVLAAVAPAVLASVLPGESCGYFGYATPEPSALAVLVHSVSAWAARLLPVVLASAWLWLPRRFPVLGAAASGVVLLLGGVTFVVPYTSVCGTTRGVWVTVVTAAVATAACVLARRDAAPRPIPPAVAAAWTAVLALVCGRYVSYLLTRDDADAAGCFADLKGAWALWWMRLDDAEAYGLWVGVAALGCVLVTGWAARAAAVALLVPALYVPAATLLSGVSPGCSGLPALVVWPYVAAAAVGVLTGTRRAVS</sequence>
<name>A0ABT0FUB5_9ACTN</name>
<protein>
    <recommendedName>
        <fullName evidence="4">Integral membrane protein</fullName>
    </recommendedName>
</protein>
<reference evidence="2 3" key="1">
    <citation type="submission" date="2022-04" db="EMBL/GenBank/DDBJ databases">
        <title>Genome draft of Actinomadura sp. ATCC 31491.</title>
        <authorList>
            <person name="Shi X."/>
            <person name="Du Y."/>
        </authorList>
    </citation>
    <scope>NUCLEOTIDE SEQUENCE [LARGE SCALE GENOMIC DNA]</scope>
    <source>
        <strain evidence="2 3">ATCC 31491</strain>
    </source>
</reference>
<evidence type="ECO:0000313" key="3">
    <source>
        <dbReference type="Proteomes" id="UP001317259"/>
    </source>
</evidence>
<accession>A0ABT0FUB5</accession>
<proteinExistence type="predicted"/>
<evidence type="ECO:0008006" key="4">
    <source>
        <dbReference type="Google" id="ProtNLM"/>
    </source>
</evidence>
<keyword evidence="3" id="KW-1185">Reference proteome</keyword>
<feature type="transmembrane region" description="Helical" evidence="1">
    <location>
        <begin position="230"/>
        <end position="250"/>
    </location>
</feature>
<feature type="transmembrane region" description="Helical" evidence="1">
    <location>
        <begin position="101"/>
        <end position="118"/>
    </location>
</feature>
<keyword evidence="1" id="KW-0472">Membrane</keyword>
<comment type="caution">
    <text evidence="2">The sequence shown here is derived from an EMBL/GenBank/DDBJ whole genome shotgun (WGS) entry which is preliminary data.</text>
</comment>
<feature type="transmembrane region" description="Helical" evidence="1">
    <location>
        <begin position="41"/>
        <end position="63"/>
    </location>
</feature>
<evidence type="ECO:0000313" key="2">
    <source>
        <dbReference type="EMBL" id="MCK2215927.1"/>
    </source>
</evidence>
<organism evidence="2 3">
    <name type="scientific">Actinomadura luzonensis</name>
    <dbReference type="NCBI Taxonomy" id="2805427"/>
    <lineage>
        <taxon>Bacteria</taxon>
        <taxon>Bacillati</taxon>
        <taxon>Actinomycetota</taxon>
        <taxon>Actinomycetes</taxon>
        <taxon>Streptosporangiales</taxon>
        <taxon>Thermomonosporaceae</taxon>
        <taxon>Actinomadura</taxon>
    </lineage>
</organism>
<keyword evidence="1" id="KW-0812">Transmembrane</keyword>
<feature type="transmembrane region" description="Helical" evidence="1">
    <location>
        <begin position="206"/>
        <end position="224"/>
    </location>
</feature>
<dbReference type="EMBL" id="JAKRKC020000001">
    <property type="protein sequence ID" value="MCK2215927.1"/>
    <property type="molecule type" value="Genomic_DNA"/>
</dbReference>
<feature type="transmembrane region" description="Helical" evidence="1">
    <location>
        <begin position="130"/>
        <end position="147"/>
    </location>
</feature>
<feature type="transmembrane region" description="Helical" evidence="1">
    <location>
        <begin position="70"/>
        <end position="89"/>
    </location>
</feature>
<dbReference type="RefSeq" id="WP_242376601.1">
    <property type="nucleotide sequence ID" value="NZ_JAKRKC020000001.1"/>
</dbReference>
<evidence type="ECO:0000256" key="1">
    <source>
        <dbReference type="SAM" id="Phobius"/>
    </source>
</evidence>
<keyword evidence="1" id="KW-1133">Transmembrane helix</keyword>